<feature type="compositionally biased region" description="Basic residues" evidence="13">
    <location>
        <begin position="834"/>
        <end position="846"/>
    </location>
</feature>
<dbReference type="OrthoDB" id="420187at2759"/>
<feature type="compositionally biased region" description="Basic and acidic residues" evidence="13">
    <location>
        <begin position="976"/>
        <end position="985"/>
    </location>
</feature>
<evidence type="ECO:0000256" key="3">
    <source>
        <dbReference type="ARBA" id="ARBA00012759"/>
    </source>
</evidence>
<keyword evidence="4" id="KW-0645">Protease</keyword>
<evidence type="ECO:0000256" key="7">
    <source>
        <dbReference type="ARBA" id="ARBA00022807"/>
    </source>
</evidence>
<dbReference type="CDD" id="cd02661">
    <property type="entry name" value="Peptidase_C19E"/>
    <property type="match status" value="1"/>
</dbReference>
<evidence type="ECO:0000256" key="10">
    <source>
        <dbReference type="ARBA" id="ARBA00042154"/>
    </source>
</evidence>
<dbReference type="EC" id="3.4.19.12" evidence="3"/>
<feature type="compositionally biased region" description="Basic and acidic residues" evidence="13">
    <location>
        <begin position="814"/>
        <end position="823"/>
    </location>
</feature>
<dbReference type="PROSITE" id="PS00973">
    <property type="entry name" value="USP_2"/>
    <property type="match status" value="1"/>
</dbReference>
<sequence>MPASSSDNIYQIEETLKSSLSGGGDLDSDITSSSKRILLTQIVFKPAEKPYSLQIDSLRKKYIPLNPSQNNQDRGDAEHNKERKMNGSGDVEDGFPVPKVVLYPEENVKLEWRKIQRIGAGLVNMGNTCFLNSTLQCLTYTAPLVNYCMSDEHNSSCKQAGFCMMCELQRHIKRCYENYGNAIKPQSILQKLRLIAKHMHWGRQEDAHEFLRYLVEALQKSCHNNLNGYAKLDKFSKETTVVNQIFGGFLRSQVQCLKCKERSNTFDPLLDISLDIKNVPTLEKAFEKYVHPEMLDNDNAYMCTKCKQKVPAQKRFSVHKPPNVLTISFKRFDFHRMMGKITRHVNFPEKLNIRPYMSIRQCSSAKRAEPVQYSLYAVLVHSGVHCNSGHYYCYVKSPSQVWYCMNDSMVTQVSASRVLSSEAYLLFYSKVKPSAQKQKTHLIGPVQPNNHINNKFTTAVNGIKVHHSNDVGMLVQRKSTPVIKPHTSASSSISHISHDTKRPAASTPLPANREKVAFGIRPKQLIKPHDENPKEKPRIVMQIKNGKVTTYEKSPNGKSKLVPYDGDSDSEEETSQTKMNGPSAKVQMDKMKVENESSAKHRNGNGVIFDQKLNATTSVPGNQHLLETSQKESRSNGGTKQKNNGHSQNINTSRDLMSDKKSMLEISSLSCVTSTKINATSNWHVLNQDLILSPSRGSNSSKESNNSTTEWQIKDSKDIPQFPKVPDCQHAGWKVTDGPYQSDSKKGHKHVAETFKESLEEVKVHDTVSDVRSDHNYQLASKSLLEKDNLLTSSNADSSEGSKKHKKKKRKHEKDHDDYKHQESVSSSDMETQRKKHKKKKHKHKKDREEEEVREKTKKKRHRDDEDKKHHHDDSKKRKLDTESDDSTELVWVEKTKDSLTSKTKDSETSKTSQTAPVQSWDHHVKDGYKRQKNGSHSKPTWDGSKNSSVAETLEKTASLHSFGPSVLSWDGGKSNLDREVEKDKERKRHWSDDDYDDEIDTGKVKKVKQHYSDTALQGSNVFTYVQNEKNKDNSKHFSGNHGFGQSHSYHNHQHHHSGHKGHHNSYRGNNGHRDYRKHNSGQKY</sequence>
<dbReference type="EMBL" id="CAJPWZ010001304">
    <property type="protein sequence ID" value="CAG2212608.1"/>
    <property type="molecule type" value="Genomic_DNA"/>
</dbReference>
<evidence type="ECO:0000313" key="16">
    <source>
        <dbReference type="Proteomes" id="UP000683360"/>
    </source>
</evidence>
<feature type="region of interest" description="Disordered" evidence="13">
    <location>
        <begin position="618"/>
        <end position="653"/>
    </location>
</feature>
<dbReference type="GO" id="GO:0006508">
    <property type="term" value="P:proteolysis"/>
    <property type="evidence" value="ECO:0007669"/>
    <property type="project" value="UniProtKB-KW"/>
</dbReference>
<evidence type="ECO:0000256" key="8">
    <source>
        <dbReference type="ARBA" id="ARBA00039432"/>
    </source>
</evidence>
<dbReference type="InterPro" id="IPR050164">
    <property type="entry name" value="Peptidase_C19"/>
</dbReference>
<keyword evidence="6 15" id="KW-0378">Hydrolase</keyword>
<evidence type="ECO:0000256" key="13">
    <source>
        <dbReference type="SAM" id="MobiDB-lite"/>
    </source>
</evidence>
<feature type="compositionally biased region" description="Low complexity" evidence="13">
    <location>
        <begin position="693"/>
        <end position="707"/>
    </location>
</feature>
<feature type="compositionally biased region" description="Polar residues" evidence="13">
    <location>
        <begin position="547"/>
        <end position="557"/>
    </location>
</feature>
<dbReference type="InterPro" id="IPR018200">
    <property type="entry name" value="USP_CS"/>
</dbReference>
<dbReference type="AlphaFoldDB" id="A0A8S3RWD4"/>
<dbReference type="GO" id="GO:0042981">
    <property type="term" value="P:regulation of apoptotic process"/>
    <property type="evidence" value="ECO:0007669"/>
    <property type="project" value="TreeGrafter"/>
</dbReference>
<feature type="compositionally biased region" description="Basic and acidic residues" evidence="13">
    <location>
        <begin position="863"/>
        <end position="882"/>
    </location>
</feature>
<evidence type="ECO:0000259" key="14">
    <source>
        <dbReference type="PROSITE" id="PS50235"/>
    </source>
</evidence>
<feature type="compositionally biased region" description="Basic residues" evidence="13">
    <location>
        <begin position="803"/>
        <end position="813"/>
    </location>
</feature>
<feature type="domain" description="USP" evidence="14">
    <location>
        <begin position="120"/>
        <end position="431"/>
    </location>
</feature>
<dbReference type="Proteomes" id="UP000683360">
    <property type="component" value="Unassembled WGS sequence"/>
</dbReference>
<name>A0A8S3RWD4_MYTED</name>
<comment type="similarity">
    <text evidence="2">Belongs to the peptidase C19 family.</text>
</comment>
<feature type="region of interest" description="Disordered" evidence="13">
    <location>
        <begin position="64"/>
        <end position="90"/>
    </location>
</feature>
<evidence type="ECO:0000256" key="2">
    <source>
        <dbReference type="ARBA" id="ARBA00009085"/>
    </source>
</evidence>
<evidence type="ECO:0000256" key="11">
    <source>
        <dbReference type="ARBA" id="ARBA00042420"/>
    </source>
</evidence>
<feature type="compositionally biased region" description="Polar residues" evidence="13">
    <location>
        <begin position="937"/>
        <end position="951"/>
    </location>
</feature>
<dbReference type="Pfam" id="PF00443">
    <property type="entry name" value="UCH"/>
    <property type="match status" value="1"/>
</dbReference>
<dbReference type="SUPFAM" id="SSF54001">
    <property type="entry name" value="Cysteine proteinases"/>
    <property type="match status" value="1"/>
</dbReference>
<feature type="region of interest" description="Disordered" evidence="13">
    <location>
        <begin position="790"/>
        <end position="999"/>
    </location>
</feature>
<dbReference type="InterPro" id="IPR038765">
    <property type="entry name" value="Papain-like_cys_pep_sf"/>
</dbReference>
<dbReference type="PANTHER" id="PTHR24006:SF758">
    <property type="entry name" value="UBIQUITIN CARBOXYL-TERMINAL HYDROLASE 36"/>
    <property type="match status" value="1"/>
</dbReference>
<organism evidence="15 16">
    <name type="scientific">Mytilus edulis</name>
    <name type="common">Blue mussel</name>
    <dbReference type="NCBI Taxonomy" id="6550"/>
    <lineage>
        <taxon>Eukaryota</taxon>
        <taxon>Metazoa</taxon>
        <taxon>Spiralia</taxon>
        <taxon>Lophotrochozoa</taxon>
        <taxon>Mollusca</taxon>
        <taxon>Bivalvia</taxon>
        <taxon>Autobranchia</taxon>
        <taxon>Pteriomorphia</taxon>
        <taxon>Mytilida</taxon>
        <taxon>Mytiloidea</taxon>
        <taxon>Mytilidae</taxon>
        <taxon>Mytilinae</taxon>
        <taxon>Mytilus</taxon>
    </lineage>
</organism>
<evidence type="ECO:0000256" key="6">
    <source>
        <dbReference type="ARBA" id="ARBA00022801"/>
    </source>
</evidence>
<dbReference type="GO" id="GO:0016579">
    <property type="term" value="P:protein deubiquitination"/>
    <property type="evidence" value="ECO:0007669"/>
    <property type="project" value="InterPro"/>
</dbReference>
<accession>A0A8S3RWD4</accession>
<dbReference type="InterPro" id="IPR001394">
    <property type="entry name" value="Peptidase_C19_UCH"/>
</dbReference>
<feature type="compositionally biased region" description="Polar residues" evidence="13">
    <location>
        <begin position="635"/>
        <end position="653"/>
    </location>
</feature>
<feature type="compositionally biased region" description="Polar residues" evidence="13">
    <location>
        <begin position="618"/>
        <end position="628"/>
    </location>
</feature>
<reference evidence="15" key="1">
    <citation type="submission" date="2021-03" db="EMBL/GenBank/DDBJ databases">
        <authorList>
            <person name="Bekaert M."/>
        </authorList>
    </citation>
    <scope>NUCLEOTIDE SEQUENCE</scope>
</reference>
<dbReference type="GO" id="GO:0005634">
    <property type="term" value="C:nucleus"/>
    <property type="evidence" value="ECO:0007669"/>
    <property type="project" value="TreeGrafter"/>
</dbReference>
<dbReference type="GO" id="GO:0004843">
    <property type="term" value="F:cysteine-type deubiquitinase activity"/>
    <property type="evidence" value="ECO:0007669"/>
    <property type="project" value="UniProtKB-EC"/>
</dbReference>
<comment type="catalytic activity">
    <reaction evidence="1">
        <text>Thiol-dependent hydrolysis of ester, thioester, amide, peptide and isopeptide bonds formed by the C-terminal Gly of ubiquitin (a 76-residue protein attached to proteins as an intracellular targeting signal).</text>
        <dbReference type="EC" id="3.4.19.12"/>
    </reaction>
</comment>
<keyword evidence="5" id="KW-0833">Ubl conjugation pathway</keyword>
<protein>
    <recommendedName>
        <fullName evidence="8">Ubiquitin carboxyl-terminal hydrolase 36</fullName>
        <ecNumber evidence="3">3.4.19.12</ecNumber>
    </recommendedName>
    <alternativeName>
        <fullName evidence="11">Deubiquitinating enzyme 36</fullName>
    </alternativeName>
    <alternativeName>
        <fullName evidence="10">Protein scrawny</fullName>
    </alternativeName>
    <alternativeName>
        <fullName evidence="9">Ubiquitin thioesterase 36</fullName>
    </alternativeName>
    <alternativeName>
        <fullName evidence="12">Ubiquitin-specific-processing protease 36</fullName>
    </alternativeName>
</protein>
<feature type="region of interest" description="Disordered" evidence="13">
    <location>
        <begin position="484"/>
        <end position="587"/>
    </location>
</feature>
<dbReference type="PROSITE" id="PS00972">
    <property type="entry name" value="USP_1"/>
    <property type="match status" value="1"/>
</dbReference>
<feature type="compositionally biased region" description="Basic and acidic residues" evidence="13">
    <location>
        <begin position="527"/>
        <end position="538"/>
    </location>
</feature>
<feature type="compositionally biased region" description="Polar residues" evidence="13">
    <location>
        <begin position="790"/>
        <end position="799"/>
    </location>
</feature>
<comment type="caution">
    <text evidence="15">The sequence shown here is derived from an EMBL/GenBank/DDBJ whole genome shotgun (WGS) entry which is preliminary data.</text>
</comment>
<proteinExistence type="inferred from homology"/>
<evidence type="ECO:0000256" key="5">
    <source>
        <dbReference type="ARBA" id="ARBA00022786"/>
    </source>
</evidence>
<evidence type="ECO:0000313" key="15">
    <source>
        <dbReference type="EMBL" id="CAG2212608.1"/>
    </source>
</evidence>
<evidence type="ECO:0000256" key="1">
    <source>
        <dbReference type="ARBA" id="ARBA00000707"/>
    </source>
</evidence>
<keyword evidence="7" id="KW-0788">Thiol protease</keyword>
<feature type="region of interest" description="Disordered" evidence="13">
    <location>
        <begin position="693"/>
        <end position="749"/>
    </location>
</feature>
<feature type="compositionally biased region" description="Basic residues" evidence="13">
    <location>
        <begin position="1075"/>
        <end position="1085"/>
    </location>
</feature>
<evidence type="ECO:0000256" key="9">
    <source>
        <dbReference type="ARBA" id="ARBA00041300"/>
    </source>
</evidence>
<dbReference type="InterPro" id="IPR028889">
    <property type="entry name" value="USP"/>
</dbReference>
<feature type="compositionally biased region" description="Basic and acidic residues" evidence="13">
    <location>
        <begin position="73"/>
        <end position="85"/>
    </location>
</feature>
<feature type="compositionally biased region" description="Basic residues" evidence="13">
    <location>
        <begin position="1050"/>
        <end position="1066"/>
    </location>
</feature>
<dbReference type="GO" id="GO:0005829">
    <property type="term" value="C:cytosol"/>
    <property type="evidence" value="ECO:0007669"/>
    <property type="project" value="TreeGrafter"/>
</dbReference>
<feature type="compositionally biased region" description="Basic and acidic residues" evidence="13">
    <location>
        <begin position="892"/>
        <end position="909"/>
    </location>
</feature>
<evidence type="ECO:0000256" key="12">
    <source>
        <dbReference type="ARBA" id="ARBA00043009"/>
    </source>
</evidence>
<gene>
    <name evidence="15" type="ORF">MEDL_26579</name>
</gene>
<feature type="compositionally biased region" description="Basic and acidic residues" evidence="13">
    <location>
        <begin position="921"/>
        <end position="930"/>
    </location>
</feature>
<evidence type="ECO:0000256" key="4">
    <source>
        <dbReference type="ARBA" id="ARBA00022670"/>
    </source>
</evidence>
<dbReference type="PROSITE" id="PS50235">
    <property type="entry name" value="USP_3"/>
    <property type="match status" value="1"/>
</dbReference>
<dbReference type="Gene3D" id="3.90.70.10">
    <property type="entry name" value="Cysteine proteinases"/>
    <property type="match status" value="1"/>
</dbReference>
<feature type="region of interest" description="Disordered" evidence="13">
    <location>
        <begin position="1023"/>
        <end position="1085"/>
    </location>
</feature>
<dbReference type="FunFam" id="3.90.70.10:FF:000119">
    <property type="entry name" value="Ubiquitin specific peptidase 36"/>
    <property type="match status" value="1"/>
</dbReference>
<keyword evidence="16" id="KW-1185">Reference proteome</keyword>
<dbReference type="PANTHER" id="PTHR24006">
    <property type="entry name" value="UBIQUITIN CARBOXYL-TERMINAL HYDROLASE"/>
    <property type="match status" value="1"/>
</dbReference>